<feature type="repeat" description="ANK" evidence="3">
    <location>
        <begin position="489"/>
        <end position="521"/>
    </location>
</feature>
<feature type="non-terminal residue" evidence="5">
    <location>
        <position position="570"/>
    </location>
</feature>
<dbReference type="OrthoDB" id="1577640at2759"/>
<dbReference type="EMBL" id="ML119671">
    <property type="protein sequence ID" value="RPA82478.1"/>
    <property type="molecule type" value="Genomic_DNA"/>
</dbReference>
<feature type="non-terminal residue" evidence="5">
    <location>
        <position position="1"/>
    </location>
</feature>
<evidence type="ECO:0000256" key="1">
    <source>
        <dbReference type="ARBA" id="ARBA00022737"/>
    </source>
</evidence>
<dbReference type="Proteomes" id="UP000275078">
    <property type="component" value="Unassembled WGS sequence"/>
</dbReference>
<evidence type="ECO:0000256" key="2">
    <source>
        <dbReference type="ARBA" id="ARBA00023043"/>
    </source>
</evidence>
<keyword evidence="1" id="KW-0677">Repeat</keyword>
<dbReference type="STRING" id="1160509.A0A3N4ICS9"/>
<dbReference type="InterPro" id="IPR002110">
    <property type="entry name" value="Ankyrin_rpt"/>
</dbReference>
<feature type="repeat" description="ANK" evidence="3">
    <location>
        <begin position="454"/>
        <end position="486"/>
    </location>
</feature>
<keyword evidence="2 3" id="KW-0040">ANK repeat</keyword>
<evidence type="ECO:0000259" key="4">
    <source>
        <dbReference type="Pfam" id="PF22939"/>
    </source>
</evidence>
<dbReference type="Pfam" id="PF12796">
    <property type="entry name" value="Ank_2"/>
    <property type="match status" value="3"/>
</dbReference>
<proteinExistence type="predicted"/>
<dbReference type="SMART" id="SM00248">
    <property type="entry name" value="ANK"/>
    <property type="match status" value="9"/>
</dbReference>
<name>A0A3N4ICS9_ASCIM</name>
<dbReference type="PANTHER" id="PTHR24198:SF165">
    <property type="entry name" value="ANKYRIN REPEAT-CONTAINING PROTEIN-RELATED"/>
    <property type="match status" value="1"/>
</dbReference>
<dbReference type="Pfam" id="PF22939">
    <property type="entry name" value="WHD_GPIID"/>
    <property type="match status" value="1"/>
</dbReference>
<dbReference type="PRINTS" id="PR01415">
    <property type="entry name" value="ANKYRIN"/>
</dbReference>
<evidence type="ECO:0000256" key="3">
    <source>
        <dbReference type="PROSITE-ProRule" id="PRU00023"/>
    </source>
</evidence>
<evidence type="ECO:0000313" key="5">
    <source>
        <dbReference type="EMBL" id="RPA82478.1"/>
    </source>
</evidence>
<feature type="domain" description="GPI inositol-deacylase winged helix" evidence="4">
    <location>
        <begin position="17"/>
        <end position="93"/>
    </location>
</feature>
<dbReference type="PROSITE" id="PS50088">
    <property type="entry name" value="ANK_REPEAT"/>
    <property type="match status" value="2"/>
</dbReference>
<dbReference type="Gene3D" id="1.25.40.20">
    <property type="entry name" value="Ankyrin repeat-containing domain"/>
    <property type="match status" value="3"/>
</dbReference>
<keyword evidence="6" id="KW-1185">Reference proteome</keyword>
<gene>
    <name evidence="5" type="ORF">BJ508DRAFT_199266</name>
</gene>
<protein>
    <submittedName>
        <fullName evidence="5">Ankyrin</fullName>
    </submittedName>
</protein>
<dbReference type="InterPro" id="IPR054471">
    <property type="entry name" value="GPIID_WHD"/>
</dbReference>
<evidence type="ECO:0000313" key="6">
    <source>
        <dbReference type="Proteomes" id="UP000275078"/>
    </source>
</evidence>
<dbReference type="InterPro" id="IPR036770">
    <property type="entry name" value="Ankyrin_rpt-contain_sf"/>
</dbReference>
<reference evidence="5 6" key="1">
    <citation type="journal article" date="2018" name="Nat. Ecol. Evol.">
        <title>Pezizomycetes genomes reveal the molecular basis of ectomycorrhizal truffle lifestyle.</title>
        <authorList>
            <person name="Murat C."/>
            <person name="Payen T."/>
            <person name="Noel B."/>
            <person name="Kuo A."/>
            <person name="Morin E."/>
            <person name="Chen J."/>
            <person name="Kohler A."/>
            <person name="Krizsan K."/>
            <person name="Balestrini R."/>
            <person name="Da Silva C."/>
            <person name="Montanini B."/>
            <person name="Hainaut M."/>
            <person name="Levati E."/>
            <person name="Barry K.W."/>
            <person name="Belfiori B."/>
            <person name="Cichocki N."/>
            <person name="Clum A."/>
            <person name="Dockter R.B."/>
            <person name="Fauchery L."/>
            <person name="Guy J."/>
            <person name="Iotti M."/>
            <person name="Le Tacon F."/>
            <person name="Lindquist E.A."/>
            <person name="Lipzen A."/>
            <person name="Malagnac F."/>
            <person name="Mello A."/>
            <person name="Molinier V."/>
            <person name="Miyauchi S."/>
            <person name="Poulain J."/>
            <person name="Riccioni C."/>
            <person name="Rubini A."/>
            <person name="Sitrit Y."/>
            <person name="Splivallo R."/>
            <person name="Traeger S."/>
            <person name="Wang M."/>
            <person name="Zifcakova L."/>
            <person name="Wipf D."/>
            <person name="Zambonelli A."/>
            <person name="Paolocci F."/>
            <person name="Nowrousian M."/>
            <person name="Ottonello S."/>
            <person name="Baldrian P."/>
            <person name="Spatafora J.W."/>
            <person name="Henrissat B."/>
            <person name="Nagy L.G."/>
            <person name="Aury J.M."/>
            <person name="Wincker P."/>
            <person name="Grigoriev I.V."/>
            <person name="Bonfante P."/>
            <person name="Martin F.M."/>
        </authorList>
    </citation>
    <scope>NUCLEOTIDE SEQUENCE [LARGE SCALE GENOMIC DNA]</scope>
    <source>
        <strain evidence="5 6">RN42</strain>
    </source>
</reference>
<dbReference type="PANTHER" id="PTHR24198">
    <property type="entry name" value="ANKYRIN REPEAT AND PROTEIN KINASE DOMAIN-CONTAINING PROTEIN"/>
    <property type="match status" value="1"/>
</dbReference>
<dbReference type="AlphaFoldDB" id="A0A3N4ICS9"/>
<sequence length="570" mass="63259">FKIMMDRISSQNPEMVALARETLQWLTFSRKTLTIEDLKNALAVESADTELNPEKVTDIRFIVQSCLGLIVIDETSTNVGLFHYSVQEFLFENRATYFPESKGLGELAIGERCLTFINFPPFCEDLMTSRRENGGEEKDYEVEKFVELTPFLRYAAGHWGYHIGSHEVNERIKSLLLEGPLFAHAFSSMQSSDKSLVPYRNAFKAFDVSHGRGEDHFPYNVAHIAAFFGSDSCLSVLLDHAPNPQEIFSSTDSLGMTPLAIAAREGQTAAVKFLVEKAHVDFNIKDNSGRTAIAHAAEMCHDEALGVLLASETANPDEPDNNGKTPTPLSYAIIFENTDLAKMLIESKKVDLNSMDNAGETLFSQAVEADSVDMVKLLMESGEIQDLNKDNAEDLPPLALAAREGFESMVRVLVENDQVDVNIKDSVFERTPLGWAALKGRAGVKVYRDIRDVRGRTPLCNAAIYGHASVVELLLTAVPDVDINSVDRNQRTPLSYCARRGHKAVVELLLKAGADPNIEDSYQKSPLSYAVDVKFDNWEVVNLMLALCGEKIHINTKDHVGRTPLSYAME</sequence>
<organism evidence="5 6">
    <name type="scientific">Ascobolus immersus RN42</name>
    <dbReference type="NCBI Taxonomy" id="1160509"/>
    <lineage>
        <taxon>Eukaryota</taxon>
        <taxon>Fungi</taxon>
        <taxon>Dikarya</taxon>
        <taxon>Ascomycota</taxon>
        <taxon>Pezizomycotina</taxon>
        <taxon>Pezizomycetes</taxon>
        <taxon>Pezizales</taxon>
        <taxon>Ascobolaceae</taxon>
        <taxon>Ascobolus</taxon>
    </lineage>
</organism>
<dbReference type="PROSITE" id="PS50297">
    <property type="entry name" value="ANK_REP_REGION"/>
    <property type="match status" value="2"/>
</dbReference>
<accession>A0A3N4ICS9</accession>
<dbReference type="SUPFAM" id="SSF48403">
    <property type="entry name" value="Ankyrin repeat"/>
    <property type="match status" value="1"/>
</dbReference>